<feature type="transmembrane region" description="Helical" evidence="1">
    <location>
        <begin position="41"/>
        <end position="63"/>
    </location>
</feature>
<evidence type="ECO:0000313" key="2">
    <source>
        <dbReference type="EMBL" id="KAI1704002.1"/>
    </source>
</evidence>
<feature type="transmembrane region" description="Helical" evidence="1">
    <location>
        <begin position="190"/>
        <end position="214"/>
    </location>
</feature>
<keyword evidence="1" id="KW-1133">Transmembrane helix</keyword>
<dbReference type="Gene3D" id="1.20.1070.10">
    <property type="entry name" value="Rhodopsin 7-helix transmembrane proteins"/>
    <property type="match status" value="1"/>
</dbReference>
<feature type="transmembrane region" description="Helical" evidence="1">
    <location>
        <begin position="243"/>
        <end position="266"/>
    </location>
</feature>
<dbReference type="PANTHER" id="PTHR22943:SF248">
    <property type="entry name" value="SEVEN TM RECEPTOR"/>
    <property type="match status" value="1"/>
</dbReference>
<feature type="transmembrane region" description="Helical" evidence="1">
    <location>
        <begin position="272"/>
        <end position="296"/>
    </location>
</feature>
<feature type="transmembrane region" description="Helical" evidence="1">
    <location>
        <begin position="131"/>
        <end position="156"/>
    </location>
</feature>
<dbReference type="InterPro" id="IPR019421">
    <property type="entry name" value="7TM_GPCR_serpentine_rcpt_Srd"/>
</dbReference>
<organism evidence="2 3">
    <name type="scientific">Ditylenchus destructor</name>
    <dbReference type="NCBI Taxonomy" id="166010"/>
    <lineage>
        <taxon>Eukaryota</taxon>
        <taxon>Metazoa</taxon>
        <taxon>Ecdysozoa</taxon>
        <taxon>Nematoda</taxon>
        <taxon>Chromadorea</taxon>
        <taxon>Rhabditida</taxon>
        <taxon>Tylenchina</taxon>
        <taxon>Tylenchomorpha</taxon>
        <taxon>Sphaerularioidea</taxon>
        <taxon>Anguinidae</taxon>
        <taxon>Anguininae</taxon>
        <taxon>Ditylenchus</taxon>
    </lineage>
</organism>
<dbReference type="EMBL" id="JAKKPZ010000073">
    <property type="protein sequence ID" value="KAI1704002.1"/>
    <property type="molecule type" value="Genomic_DNA"/>
</dbReference>
<reference evidence="2" key="1">
    <citation type="submission" date="2022-01" db="EMBL/GenBank/DDBJ databases">
        <title>Genome Sequence Resource for Two Populations of Ditylenchus destructor, the Migratory Endoparasitic Phytonematode.</title>
        <authorList>
            <person name="Zhang H."/>
            <person name="Lin R."/>
            <person name="Xie B."/>
        </authorList>
    </citation>
    <scope>NUCLEOTIDE SEQUENCE</scope>
    <source>
        <strain evidence="2">BazhouSP</strain>
    </source>
</reference>
<accession>A0AAD4MU09</accession>
<dbReference type="Proteomes" id="UP001201812">
    <property type="component" value="Unassembled WGS sequence"/>
</dbReference>
<dbReference type="SUPFAM" id="SSF81321">
    <property type="entry name" value="Family A G protein-coupled receptor-like"/>
    <property type="match status" value="1"/>
</dbReference>
<dbReference type="Pfam" id="PF10317">
    <property type="entry name" value="7TM_GPCR_Srd"/>
    <property type="match status" value="1"/>
</dbReference>
<keyword evidence="1" id="KW-0812">Transmembrane</keyword>
<proteinExistence type="predicted"/>
<protein>
    <submittedName>
        <fullName evidence="2">Serpentine type 7TM GPCR chemoreceptor str domain-containing protein</fullName>
    </submittedName>
</protein>
<keyword evidence="3" id="KW-1185">Reference proteome</keyword>
<feature type="transmembrane region" description="Helical" evidence="1">
    <location>
        <begin position="6"/>
        <end position="29"/>
    </location>
</feature>
<dbReference type="AlphaFoldDB" id="A0AAD4MU09"/>
<evidence type="ECO:0000313" key="3">
    <source>
        <dbReference type="Proteomes" id="UP001201812"/>
    </source>
</evidence>
<keyword evidence="1" id="KW-0472">Membrane</keyword>
<feature type="transmembrane region" description="Helical" evidence="1">
    <location>
        <begin position="99"/>
        <end position="119"/>
    </location>
</feature>
<name>A0AAD4MU09_9BILA</name>
<comment type="caution">
    <text evidence="2">The sequence shown here is derived from an EMBL/GenBank/DDBJ whole genome shotgun (WGS) entry which is preliminary data.</text>
</comment>
<gene>
    <name evidence="2" type="ORF">DdX_14503</name>
</gene>
<evidence type="ECO:0000256" key="1">
    <source>
        <dbReference type="SAM" id="Phobius"/>
    </source>
</evidence>
<dbReference type="PANTHER" id="PTHR22943">
    <property type="entry name" value="7-TRANSMEMBRANE DOMAIN RECEPTOR C.ELEGANS"/>
    <property type="match status" value="1"/>
</dbReference>
<sequence length="339" mass="39001">MLIQVLCRVNVIICFVVGMILNSLLIVLICKHRNAICDKSYKPIVLQICITDMLNLIVFTFYMPAYARADSYGIIYTLGFFNDVFENAPMFTHITFGTWYFFVFLFIFSPSVQFLYRYLILCRDWKPSYRLYTGLYSTLVLFLLSFTIISNANIIYVSRTSNALYRDYIFTGRPTNVDLLVVNRSPSDTLSAIVMLIIVAIPSSIVIICGIRIWMYVRQHFRVAPNTNQCLHTNQRLQRQVNYVLFLQGGMPVVGHLVGLCLNMFLNIKTEYMSFLPNFLTLVLLVVNPLLTMVLVDSYRRAVLKLFSSSSATVPITVNLSTSFEQNTRNVTFVDDRKN</sequence>